<dbReference type="GO" id="GO:0005524">
    <property type="term" value="F:ATP binding"/>
    <property type="evidence" value="ECO:0007669"/>
    <property type="project" value="UniProtKB-UniRule"/>
</dbReference>
<organism evidence="4 5">
    <name type="scientific">Pelagomonas calceolata</name>
    <dbReference type="NCBI Taxonomy" id="35677"/>
    <lineage>
        <taxon>Eukaryota</taxon>
        <taxon>Sar</taxon>
        <taxon>Stramenopiles</taxon>
        <taxon>Ochrophyta</taxon>
        <taxon>Pelagophyceae</taxon>
        <taxon>Pelagomonadales</taxon>
        <taxon>Pelagomonadaceae</taxon>
        <taxon>Pelagomonas</taxon>
    </lineage>
</organism>
<dbReference type="PANTHER" id="PTHR48014:SF21">
    <property type="entry name" value="SERINE_THREONINE-PROTEIN KINASE FRAY2"/>
    <property type="match status" value="1"/>
</dbReference>
<dbReference type="PROSITE" id="PS00107">
    <property type="entry name" value="PROTEIN_KINASE_ATP"/>
    <property type="match status" value="1"/>
</dbReference>
<dbReference type="InterPro" id="IPR047173">
    <property type="entry name" value="STRAD_A/B-like"/>
</dbReference>
<dbReference type="SUPFAM" id="SSF56112">
    <property type="entry name" value="Protein kinase-like (PK-like)"/>
    <property type="match status" value="1"/>
</dbReference>
<evidence type="ECO:0000256" key="2">
    <source>
        <dbReference type="PROSITE-ProRule" id="PRU10141"/>
    </source>
</evidence>
<protein>
    <recommendedName>
        <fullName evidence="3">Protein kinase domain-containing protein</fullName>
    </recommendedName>
</protein>
<keyword evidence="2" id="KW-0067">ATP-binding</keyword>
<reference evidence="4" key="1">
    <citation type="submission" date="2021-11" db="EMBL/GenBank/DDBJ databases">
        <authorList>
            <consortium name="Genoscope - CEA"/>
            <person name="William W."/>
        </authorList>
    </citation>
    <scope>NUCLEOTIDE SEQUENCE</scope>
</reference>
<feature type="binding site" evidence="2">
    <location>
        <position position="47"/>
    </location>
    <ligand>
        <name>ATP</name>
        <dbReference type="ChEBI" id="CHEBI:30616"/>
    </ligand>
</feature>
<dbReference type="PROSITE" id="PS50011">
    <property type="entry name" value="PROTEIN_KINASE_DOM"/>
    <property type="match status" value="1"/>
</dbReference>
<evidence type="ECO:0000313" key="5">
    <source>
        <dbReference type="Proteomes" id="UP000789595"/>
    </source>
</evidence>
<dbReference type="OrthoDB" id="8693905at2759"/>
<proteinExistence type="inferred from homology"/>
<keyword evidence="5" id="KW-1185">Reference proteome</keyword>
<dbReference type="InterPro" id="IPR011009">
    <property type="entry name" value="Kinase-like_dom_sf"/>
</dbReference>
<evidence type="ECO:0000313" key="4">
    <source>
        <dbReference type="EMBL" id="CAH0371874.1"/>
    </source>
</evidence>
<dbReference type="GO" id="GO:0004672">
    <property type="term" value="F:protein kinase activity"/>
    <property type="evidence" value="ECO:0007669"/>
    <property type="project" value="InterPro"/>
</dbReference>
<dbReference type="SMART" id="SM00220">
    <property type="entry name" value="S_TKc"/>
    <property type="match status" value="1"/>
</dbReference>
<evidence type="ECO:0000256" key="1">
    <source>
        <dbReference type="ARBA" id="ARBA00008874"/>
    </source>
</evidence>
<dbReference type="AlphaFoldDB" id="A0A8J2WXV5"/>
<gene>
    <name evidence="4" type="ORF">PECAL_3P18330</name>
</gene>
<dbReference type="Gene3D" id="3.30.200.20">
    <property type="entry name" value="Phosphorylase Kinase, domain 1"/>
    <property type="match status" value="1"/>
</dbReference>
<keyword evidence="2" id="KW-0547">Nucleotide-binding</keyword>
<dbReference type="InterPro" id="IPR017441">
    <property type="entry name" value="Protein_kinase_ATP_BS"/>
</dbReference>
<sequence length="452" mass="50457">MDEIESWPCDSSEYSLEHLIGRGSFAKVYTATCAKKRSDGVQRVALKVMDLEHINTEIADISKEVQMMRMCHHSNVLCCHASFVSKSELFLVTPLMEKGSCLRIMRVAKRQGRGEGLAEQWLGYVLFEILSGLGYLHDNGHIHRDIKAGNILLDPNGKAALSDFGVSSWLVHAGLRRRTAKTFVGTPCWMAPEVMEQVEGYDYKADIWSFGITALELAKGFAPYALHPPMKVLLLTIQEEPPSLRSYATEKSCTGESFSRSFKEMVRMCLQKEARKRPTVQTLMNCKFFKTKWPVGPLVNELLCHVGNISIPDESKSSQASSLYLTTDGYNENDTVIFNEDASCPGKTLRQGSSEAEAMALANKTPLQGESGEFVRGTTWTFEDGHGIVLKSESHIRQEIDAKCAQDDQECAAIFDDLEDLMNQRGGEWDFKKNHDVQRCSSPSPSQRFGSG</sequence>
<dbReference type="InterPro" id="IPR000719">
    <property type="entry name" value="Prot_kinase_dom"/>
</dbReference>
<dbReference type="Gene3D" id="1.10.510.10">
    <property type="entry name" value="Transferase(Phosphotransferase) domain 1"/>
    <property type="match status" value="1"/>
</dbReference>
<dbReference type="EMBL" id="CAKKNE010000003">
    <property type="protein sequence ID" value="CAH0371874.1"/>
    <property type="molecule type" value="Genomic_DNA"/>
</dbReference>
<comment type="caution">
    <text evidence="4">The sequence shown here is derived from an EMBL/GenBank/DDBJ whole genome shotgun (WGS) entry which is preliminary data.</text>
</comment>
<evidence type="ECO:0000259" key="3">
    <source>
        <dbReference type="PROSITE" id="PS50011"/>
    </source>
</evidence>
<dbReference type="GO" id="GO:0043539">
    <property type="term" value="F:protein serine/threonine kinase activator activity"/>
    <property type="evidence" value="ECO:0007669"/>
    <property type="project" value="InterPro"/>
</dbReference>
<dbReference type="PANTHER" id="PTHR48014">
    <property type="entry name" value="SERINE/THREONINE-PROTEIN KINASE FRAY2"/>
    <property type="match status" value="1"/>
</dbReference>
<accession>A0A8J2WXV5</accession>
<comment type="similarity">
    <text evidence="1">Belongs to the protein kinase superfamily. STE Ser/Thr protein kinase family. STE20 subfamily.</text>
</comment>
<feature type="domain" description="Protein kinase" evidence="3">
    <location>
        <begin position="14"/>
        <end position="289"/>
    </location>
</feature>
<name>A0A8J2WXV5_9STRA</name>
<dbReference type="Pfam" id="PF00069">
    <property type="entry name" value="Pkinase"/>
    <property type="match status" value="1"/>
</dbReference>
<dbReference type="Proteomes" id="UP000789595">
    <property type="component" value="Unassembled WGS sequence"/>
</dbReference>